<name>A0AAU9XE11_9CNID</name>
<sequence>MVGSDDKSAIVYDITGFNRSQVVKKLEDIFNDRGYQKKEFVFYLGISKVDETLEFRKLFRLEPYPSPYQPGYGFMKVLQDRKFIRRYYNQCLVDELNEKYGRKTSLLAEHLEKLFEDNSNIAEYSFVTSEVYILWLFEIARRRVEDSMNAPKLKEAYDEHKIDGAITQLIKLMKNDSCQFQEIFLIEGTFHCFSDFPSKRQTAIDNIKEKLKSP</sequence>
<dbReference type="EMBL" id="CALNXJ010000037">
    <property type="protein sequence ID" value="CAH3143328.1"/>
    <property type="molecule type" value="Genomic_DNA"/>
</dbReference>
<gene>
    <name evidence="1" type="ORF">PMEA_00020556</name>
</gene>
<dbReference type="Proteomes" id="UP001159428">
    <property type="component" value="Unassembled WGS sequence"/>
</dbReference>
<proteinExistence type="predicted"/>
<dbReference type="AlphaFoldDB" id="A0AAU9XE11"/>
<protein>
    <submittedName>
        <fullName evidence="1">Uncharacterized protein</fullName>
    </submittedName>
</protein>
<evidence type="ECO:0000313" key="2">
    <source>
        <dbReference type="Proteomes" id="UP001159428"/>
    </source>
</evidence>
<evidence type="ECO:0000313" key="1">
    <source>
        <dbReference type="EMBL" id="CAH3143328.1"/>
    </source>
</evidence>
<keyword evidence="2" id="KW-1185">Reference proteome</keyword>
<reference evidence="1 2" key="1">
    <citation type="submission" date="2022-05" db="EMBL/GenBank/DDBJ databases">
        <authorList>
            <consortium name="Genoscope - CEA"/>
            <person name="William W."/>
        </authorList>
    </citation>
    <scope>NUCLEOTIDE SEQUENCE [LARGE SCALE GENOMIC DNA]</scope>
</reference>
<organism evidence="1 2">
    <name type="scientific">Pocillopora meandrina</name>
    <dbReference type="NCBI Taxonomy" id="46732"/>
    <lineage>
        <taxon>Eukaryota</taxon>
        <taxon>Metazoa</taxon>
        <taxon>Cnidaria</taxon>
        <taxon>Anthozoa</taxon>
        <taxon>Hexacorallia</taxon>
        <taxon>Scleractinia</taxon>
        <taxon>Astrocoeniina</taxon>
        <taxon>Pocilloporidae</taxon>
        <taxon>Pocillopora</taxon>
    </lineage>
</organism>
<comment type="caution">
    <text evidence="1">The sequence shown here is derived from an EMBL/GenBank/DDBJ whole genome shotgun (WGS) entry which is preliminary data.</text>
</comment>
<accession>A0AAU9XE11</accession>